<reference evidence="3" key="1">
    <citation type="journal article" date="2021" name="Proc. Natl. Acad. Sci. U.S.A.">
        <title>Three genomes in the algal genus Volvox reveal the fate of a haploid sex-determining region after a transition to homothallism.</title>
        <authorList>
            <person name="Yamamoto K."/>
            <person name="Hamaji T."/>
            <person name="Kawai-Toyooka H."/>
            <person name="Matsuzaki R."/>
            <person name="Takahashi F."/>
            <person name="Nishimura Y."/>
            <person name="Kawachi M."/>
            <person name="Noguchi H."/>
            <person name="Minakuchi Y."/>
            <person name="Umen J.G."/>
            <person name="Toyoda A."/>
            <person name="Nozaki H."/>
        </authorList>
    </citation>
    <scope>NUCLEOTIDE SEQUENCE</scope>
    <source>
        <strain evidence="3">NIES-3786</strain>
    </source>
</reference>
<name>A0A8J4CN74_9CHLO</name>
<accession>A0A8J4CN74</accession>
<evidence type="ECO:0000313" key="3">
    <source>
        <dbReference type="EMBL" id="GIL83466.1"/>
    </source>
</evidence>
<feature type="transmembrane region" description="Helical" evidence="2">
    <location>
        <begin position="252"/>
        <end position="272"/>
    </location>
</feature>
<proteinExistence type="predicted"/>
<feature type="compositionally biased region" description="Basic and acidic residues" evidence="1">
    <location>
        <begin position="311"/>
        <end position="326"/>
    </location>
</feature>
<sequence>MPQYSGRSAAGCPVATRTMMSFHTCQPLRRAFGWVTNDTIVSCRRMCISQSSSEPRASAGPSAPSPRLLERALSDSPEWPAFLGTLANSGAITGTLLDGIHSRMGLQVYDTAPIVLGGLKTSLVVPPLLAAFYVVLGSLHPIMDNLNPSDETSTIRSRCNDVGFVALAFGALAALLQLSATLYDKGVPYWQIHLVLGAAALLNWRLFDGTRQGIFLALLCGFGAPAVEVLMLQVVPLWHYPRADLGGVFVSWVFWCYFFYAPALGSLARYTWSTMKEAERFGQSSSGATPAQEVNGAAGATAAAEAAASKDASKDGGEGSSVEGRR</sequence>
<organism evidence="3 4">
    <name type="scientific">Volvox reticuliferus</name>
    <dbReference type="NCBI Taxonomy" id="1737510"/>
    <lineage>
        <taxon>Eukaryota</taxon>
        <taxon>Viridiplantae</taxon>
        <taxon>Chlorophyta</taxon>
        <taxon>core chlorophytes</taxon>
        <taxon>Chlorophyceae</taxon>
        <taxon>CS clade</taxon>
        <taxon>Chlamydomonadales</taxon>
        <taxon>Volvocaceae</taxon>
        <taxon>Volvox</taxon>
    </lineage>
</organism>
<dbReference type="EMBL" id="BNCP01000026">
    <property type="protein sequence ID" value="GIL83466.1"/>
    <property type="molecule type" value="Genomic_DNA"/>
</dbReference>
<dbReference type="PANTHER" id="PTHR36774:SF1">
    <property type="entry name" value="INSULIN-INDUCED PROTEIN"/>
    <property type="match status" value="1"/>
</dbReference>
<keyword evidence="4" id="KW-1185">Reference proteome</keyword>
<protein>
    <submittedName>
        <fullName evidence="3">Uncharacterized protein</fullName>
    </submittedName>
</protein>
<dbReference type="PANTHER" id="PTHR36774">
    <property type="entry name" value="INSULIN-INDUCED PROTEIN"/>
    <property type="match status" value="1"/>
</dbReference>
<evidence type="ECO:0000256" key="1">
    <source>
        <dbReference type="SAM" id="MobiDB-lite"/>
    </source>
</evidence>
<feature type="transmembrane region" description="Helical" evidence="2">
    <location>
        <begin position="189"/>
        <end position="207"/>
    </location>
</feature>
<gene>
    <name evidence="3" type="ORF">Vretifemale_12037</name>
</gene>
<comment type="caution">
    <text evidence="3">The sequence shown here is derived from an EMBL/GenBank/DDBJ whole genome shotgun (WGS) entry which is preliminary data.</text>
</comment>
<dbReference type="AlphaFoldDB" id="A0A8J4CN74"/>
<dbReference type="OrthoDB" id="205546at2759"/>
<keyword evidence="2" id="KW-1133">Transmembrane helix</keyword>
<keyword evidence="2" id="KW-0472">Membrane</keyword>
<feature type="region of interest" description="Disordered" evidence="1">
    <location>
        <begin position="283"/>
        <end position="326"/>
    </location>
</feature>
<dbReference type="Proteomes" id="UP000747110">
    <property type="component" value="Unassembled WGS sequence"/>
</dbReference>
<evidence type="ECO:0000256" key="2">
    <source>
        <dbReference type="SAM" id="Phobius"/>
    </source>
</evidence>
<feature type="transmembrane region" description="Helical" evidence="2">
    <location>
        <begin position="162"/>
        <end position="183"/>
    </location>
</feature>
<feature type="compositionally biased region" description="Low complexity" evidence="1">
    <location>
        <begin position="296"/>
        <end position="310"/>
    </location>
</feature>
<keyword evidence="2" id="KW-0812">Transmembrane</keyword>
<evidence type="ECO:0000313" key="4">
    <source>
        <dbReference type="Proteomes" id="UP000747110"/>
    </source>
</evidence>
<feature type="transmembrane region" description="Helical" evidence="2">
    <location>
        <begin position="214"/>
        <end position="240"/>
    </location>
</feature>